<dbReference type="PANTHER" id="PTHR12787">
    <property type="entry name" value="RIBOSOMAL RNA-PROCESSING PROTEIN 8"/>
    <property type="match status" value="1"/>
</dbReference>
<comment type="similarity">
    <text evidence="2 9">Belongs to the methyltransferase superfamily. RRP8 family.</text>
</comment>
<dbReference type="GO" id="GO:0005730">
    <property type="term" value="C:nucleolus"/>
    <property type="evidence" value="ECO:0007669"/>
    <property type="project" value="UniProtKB-SubCell"/>
</dbReference>
<dbReference type="GO" id="GO:0032259">
    <property type="term" value="P:methylation"/>
    <property type="evidence" value="ECO:0007669"/>
    <property type="project" value="UniProtKB-KW"/>
</dbReference>
<evidence type="ECO:0000256" key="2">
    <source>
        <dbReference type="ARBA" id="ARBA00006301"/>
    </source>
</evidence>
<accession>A0A7R8CZD4</accession>
<comment type="function">
    <text evidence="9">Probable methyltransferase required to silence rDNA.</text>
</comment>
<dbReference type="Pfam" id="PF05148">
    <property type="entry name" value="Methyltransf_8"/>
    <property type="match status" value="2"/>
</dbReference>
<protein>
    <recommendedName>
        <fullName evidence="3 9">Ribosomal RNA-processing protein 8</fullName>
        <ecNumber evidence="9">2.1.1.-</ecNumber>
    </recommendedName>
</protein>
<evidence type="ECO:0000313" key="10">
    <source>
        <dbReference type="EMBL" id="CAF2975084.1"/>
    </source>
</evidence>
<evidence type="ECO:0000256" key="3">
    <source>
        <dbReference type="ARBA" id="ARBA00020203"/>
    </source>
</evidence>
<keyword evidence="8 9" id="KW-0539">Nucleus</keyword>
<keyword evidence="4 9" id="KW-0698">rRNA processing</keyword>
<evidence type="ECO:0000256" key="1">
    <source>
        <dbReference type="ARBA" id="ARBA00004604"/>
    </source>
</evidence>
<evidence type="ECO:0000256" key="6">
    <source>
        <dbReference type="ARBA" id="ARBA00022679"/>
    </source>
</evidence>
<reference evidence="10" key="1">
    <citation type="submission" date="2021-02" db="EMBL/GenBank/DDBJ databases">
        <authorList>
            <person name="Bekaert M."/>
        </authorList>
    </citation>
    <scope>NUCLEOTIDE SEQUENCE</scope>
    <source>
        <strain evidence="10">IoA-00</strain>
    </source>
</reference>
<dbReference type="OrthoDB" id="10258825at2759"/>
<evidence type="ECO:0000256" key="7">
    <source>
        <dbReference type="ARBA" id="ARBA00022691"/>
    </source>
</evidence>
<dbReference type="Gene3D" id="1.10.10.2150">
    <property type="entry name" value="Ribosomal RNA-processing protein 8, N-terminal domain"/>
    <property type="match status" value="1"/>
</dbReference>
<proteinExistence type="inferred from homology"/>
<dbReference type="EMBL" id="HG994585">
    <property type="protein sequence ID" value="CAF2975084.1"/>
    <property type="molecule type" value="Genomic_DNA"/>
</dbReference>
<dbReference type="GO" id="GO:0006364">
    <property type="term" value="P:rRNA processing"/>
    <property type="evidence" value="ECO:0007669"/>
    <property type="project" value="UniProtKB-UniRule"/>
</dbReference>
<evidence type="ECO:0000256" key="4">
    <source>
        <dbReference type="ARBA" id="ARBA00022552"/>
    </source>
</evidence>
<dbReference type="GO" id="GO:0008168">
    <property type="term" value="F:methyltransferase activity"/>
    <property type="evidence" value="ECO:0007669"/>
    <property type="project" value="UniProtKB-KW"/>
</dbReference>
<name>A0A7R8CZD4_LEPSM</name>
<keyword evidence="11" id="KW-1185">Reference proteome</keyword>
<evidence type="ECO:0000256" key="9">
    <source>
        <dbReference type="RuleBase" id="RU365074"/>
    </source>
</evidence>
<evidence type="ECO:0000256" key="8">
    <source>
        <dbReference type="ARBA" id="ARBA00023242"/>
    </source>
</evidence>
<dbReference type="Proteomes" id="UP000675881">
    <property type="component" value="Chromosome 6"/>
</dbReference>
<dbReference type="InterPro" id="IPR029063">
    <property type="entry name" value="SAM-dependent_MTases_sf"/>
</dbReference>
<dbReference type="EC" id="2.1.1.-" evidence="9"/>
<evidence type="ECO:0000313" key="11">
    <source>
        <dbReference type="Proteomes" id="UP000675881"/>
    </source>
</evidence>
<evidence type="ECO:0000256" key="5">
    <source>
        <dbReference type="ARBA" id="ARBA00022603"/>
    </source>
</evidence>
<dbReference type="InterPro" id="IPR042036">
    <property type="entry name" value="RRP8_N"/>
</dbReference>
<gene>
    <name evidence="10" type="ORF">LSAA_11216</name>
</gene>
<keyword evidence="7 9" id="KW-0949">S-adenosyl-L-methionine</keyword>
<sequence length="284" mass="33122">MRSKEEESLEADKTSSAILLCGAKSMKKSLSHVFKKPQKNHILRRGIRFSSPEEFESYIQKQILLSRKNDKKRKVKRKRGNLHEFGLRSPWNIVVFSKKSPTQSRRPQHMINSVQPDSAISMKNFTRNRAPYPKKMFRQDPEAFQIYHQGYANQINKWPIDPLDCIVSSMMRKSESAVVVDMGCGEARLARLLPSQYRRNNFTLNYQPPVAKINGTLKIAEVESRFRETTPEKFTTVVEKIGFKLKWKDLSKKVFYLMDFKKVSSCSTLKIPQLNLKPCIYKKR</sequence>
<dbReference type="Gene3D" id="3.40.50.150">
    <property type="entry name" value="Vaccinia Virus protein VP39"/>
    <property type="match status" value="1"/>
</dbReference>
<keyword evidence="6 9" id="KW-0808">Transferase</keyword>
<comment type="subcellular location">
    <subcellularLocation>
        <location evidence="1 9">Nucleus</location>
        <location evidence="1 9">Nucleolus</location>
    </subcellularLocation>
</comment>
<dbReference type="PANTHER" id="PTHR12787:SF0">
    <property type="entry name" value="RIBOSOMAL RNA-PROCESSING PROTEIN 8"/>
    <property type="match status" value="1"/>
</dbReference>
<keyword evidence="5 9" id="KW-0489">Methyltransferase</keyword>
<organism evidence="10 11">
    <name type="scientific">Lepeophtheirus salmonis</name>
    <name type="common">Salmon louse</name>
    <name type="synonym">Caligus salmonis</name>
    <dbReference type="NCBI Taxonomy" id="72036"/>
    <lineage>
        <taxon>Eukaryota</taxon>
        <taxon>Metazoa</taxon>
        <taxon>Ecdysozoa</taxon>
        <taxon>Arthropoda</taxon>
        <taxon>Crustacea</taxon>
        <taxon>Multicrustacea</taxon>
        <taxon>Hexanauplia</taxon>
        <taxon>Copepoda</taxon>
        <taxon>Siphonostomatoida</taxon>
        <taxon>Caligidae</taxon>
        <taxon>Lepeophtheirus</taxon>
    </lineage>
</organism>
<dbReference type="InterPro" id="IPR007823">
    <property type="entry name" value="RRP8"/>
</dbReference>
<dbReference type="AlphaFoldDB" id="A0A7R8CZD4"/>